<dbReference type="EMBL" id="CP023068">
    <property type="protein sequence ID" value="ASY66359.1"/>
    <property type="molecule type" value="Genomic_DNA"/>
</dbReference>
<dbReference type="PANTHER" id="PTHR35010:SF4">
    <property type="entry name" value="BLL5781 PROTEIN"/>
    <property type="match status" value="1"/>
</dbReference>
<evidence type="ECO:0000313" key="2">
    <source>
        <dbReference type="EMBL" id="ASY66359.1"/>
    </source>
</evidence>
<sequence>MCENLDIPLRERNTLLLAAGYAPFYPERSLDDPSLESALRTIETILEASAPNPALAIDRHWNMVIGSSALNPLIVGADPDLLKPPVNVMRLSLHPRGLASRIINLREWRRHLLHRLERQFRLSCDPEIGRLLDEVSLYQRDSDDADRRLGGGGNEIAVPLRLRTQAGVISFISTVTVFGTPAEISLSEVSIETFYPADDVSAGLLMKLSGN</sequence>
<name>A0A249PM31_9HYPH</name>
<proteinExistence type="predicted"/>
<organism evidence="2 3">
    <name type="scientific">Sinorhizobium sojae CCBAU 05684</name>
    <dbReference type="NCBI Taxonomy" id="716928"/>
    <lineage>
        <taxon>Bacteria</taxon>
        <taxon>Pseudomonadati</taxon>
        <taxon>Pseudomonadota</taxon>
        <taxon>Alphaproteobacteria</taxon>
        <taxon>Hyphomicrobiales</taxon>
        <taxon>Rhizobiaceae</taxon>
        <taxon>Sinorhizobium/Ensifer group</taxon>
        <taxon>Sinorhizobium</taxon>
    </lineage>
</organism>
<dbReference type="eggNOG" id="COG1396">
    <property type="taxonomic scope" value="Bacteria"/>
</dbReference>
<gene>
    <name evidence="2" type="ORF">SJ05684_b53770</name>
</gene>
<feature type="domain" description="MmyB-like transcription regulator ligand binding" evidence="1">
    <location>
        <begin position="41"/>
        <end position="205"/>
    </location>
</feature>
<reference evidence="2 3" key="1">
    <citation type="submission" date="2017-08" db="EMBL/GenBank/DDBJ databases">
        <title>Multipartite genome sequences of Sinorhizobium species nodulating soybeans.</title>
        <authorList>
            <person name="Tian C.F."/>
        </authorList>
    </citation>
    <scope>NUCLEOTIDE SEQUENCE [LARGE SCALE GENOMIC DNA]</scope>
    <source>
        <strain evidence="2 3">CCBAU 05684</strain>
        <plasmid evidence="3">psj05684b</plasmid>
    </source>
</reference>
<dbReference type="InterPro" id="IPR041413">
    <property type="entry name" value="MLTR_LBD"/>
</dbReference>
<dbReference type="Pfam" id="PF17765">
    <property type="entry name" value="MLTR_LBD"/>
    <property type="match status" value="1"/>
</dbReference>
<dbReference type="KEGG" id="esj:SJ05684_b53770"/>
<protein>
    <submittedName>
        <fullName evidence="2">Helix-turn-helix domain protein</fullName>
    </submittedName>
</protein>
<keyword evidence="3" id="KW-1185">Reference proteome</keyword>
<evidence type="ECO:0000313" key="3">
    <source>
        <dbReference type="Proteomes" id="UP000217211"/>
    </source>
</evidence>
<geneLocation type="plasmid" evidence="3">
    <name>psj05684b</name>
</geneLocation>
<dbReference type="PANTHER" id="PTHR35010">
    <property type="entry name" value="BLL4672 PROTEIN-RELATED"/>
    <property type="match status" value="1"/>
</dbReference>
<dbReference type="AlphaFoldDB" id="A0A249PM31"/>
<keyword evidence="2" id="KW-0614">Plasmid</keyword>
<accession>A0A249PM31</accession>
<dbReference type="Proteomes" id="UP000217211">
    <property type="component" value="Plasmid pSJ05684b"/>
</dbReference>
<dbReference type="STRING" id="716928.GCA_000261485_05034"/>
<evidence type="ECO:0000259" key="1">
    <source>
        <dbReference type="Pfam" id="PF17765"/>
    </source>
</evidence>